<protein>
    <recommendedName>
        <fullName evidence="2">DED domain-containing protein</fullName>
    </recommendedName>
</protein>
<dbReference type="Pfam" id="PF01335">
    <property type="entry name" value="DED"/>
    <property type="match status" value="1"/>
</dbReference>
<dbReference type="PROSITE" id="PS50168">
    <property type="entry name" value="DED"/>
    <property type="match status" value="1"/>
</dbReference>
<dbReference type="PANTHER" id="PTHR48169:SF7">
    <property type="entry name" value="CASPASE 10"/>
    <property type="match status" value="1"/>
</dbReference>
<dbReference type="CDD" id="cd08336">
    <property type="entry name" value="DED_FADD"/>
    <property type="match status" value="1"/>
</dbReference>
<dbReference type="SMART" id="SM00031">
    <property type="entry name" value="DED"/>
    <property type="match status" value="1"/>
</dbReference>
<dbReference type="AlphaFoldDB" id="A0A401QK75"/>
<sequence length="99" mass="10986">MRFNCLLNEISRGLSAQNLEALKFLCKDEIGKRKLESIDSGTKLFQQLEELNLLSPQRTATLGTLLAEAQRPDLQLKLAAFPAQSDYLQLPVSEVGAQP</sequence>
<feature type="domain" description="DED" evidence="2">
    <location>
        <begin position="2"/>
        <end position="80"/>
    </location>
</feature>
<dbReference type="Gene3D" id="1.10.533.10">
    <property type="entry name" value="Death Domain, Fas"/>
    <property type="match status" value="1"/>
</dbReference>
<dbReference type="PANTHER" id="PTHR48169">
    <property type="entry name" value="DED DOMAIN-CONTAINING PROTEIN"/>
    <property type="match status" value="1"/>
</dbReference>
<dbReference type="EMBL" id="BFAA01193273">
    <property type="protein sequence ID" value="GCB85752.1"/>
    <property type="molecule type" value="Genomic_DNA"/>
</dbReference>
<keyword evidence="4" id="KW-1185">Reference proteome</keyword>
<organism evidence="3 4">
    <name type="scientific">Scyliorhinus torazame</name>
    <name type="common">Cloudy catshark</name>
    <name type="synonym">Catulus torazame</name>
    <dbReference type="NCBI Taxonomy" id="75743"/>
    <lineage>
        <taxon>Eukaryota</taxon>
        <taxon>Metazoa</taxon>
        <taxon>Chordata</taxon>
        <taxon>Craniata</taxon>
        <taxon>Vertebrata</taxon>
        <taxon>Chondrichthyes</taxon>
        <taxon>Elasmobranchii</taxon>
        <taxon>Galeomorphii</taxon>
        <taxon>Galeoidea</taxon>
        <taxon>Carcharhiniformes</taxon>
        <taxon>Scyliorhinidae</taxon>
        <taxon>Scyliorhinus</taxon>
    </lineage>
</organism>
<evidence type="ECO:0000256" key="1">
    <source>
        <dbReference type="ARBA" id="ARBA00022703"/>
    </source>
</evidence>
<dbReference type="InterPro" id="IPR011029">
    <property type="entry name" value="DEATH-like_dom_sf"/>
</dbReference>
<dbReference type="OrthoDB" id="100767at2759"/>
<accession>A0A401QK75</accession>
<name>A0A401QK75_SCYTO</name>
<feature type="non-terminal residue" evidence="3">
    <location>
        <position position="99"/>
    </location>
</feature>
<comment type="caution">
    <text evidence="3">The sequence shown here is derived from an EMBL/GenBank/DDBJ whole genome shotgun (WGS) entry which is preliminary data.</text>
</comment>
<dbReference type="InterPro" id="IPR001875">
    <property type="entry name" value="DED_dom"/>
</dbReference>
<evidence type="ECO:0000313" key="4">
    <source>
        <dbReference type="Proteomes" id="UP000288216"/>
    </source>
</evidence>
<keyword evidence="1" id="KW-0053">Apoptosis</keyword>
<reference evidence="3 4" key="1">
    <citation type="journal article" date="2018" name="Nat. Ecol. Evol.">
        <title>Shark genomes provide insights into elasmobranch evolution and the origin of vertebrates.</title>
        <authorList>
            <person name="Hara Y"/>
            <person name="Yamaguchi K"/>
            <person name="Onimaru K"/>
            <person name="Kadota M"/>
            <person name="Koyanagi M"/>
            <person name="Keeley SD"/>
            <person name="Tatsumi K"/>
            <person name="Tanaka K"/>
            <person name="Motone F"/>
            <person name="Kageyama Y"/>
            <person name="Nozu R"/>
            <person name="Adachi N"/>
            <person name="Nishimura O"/>
            <person name="Nakagawa R"/>
            <person name="Tanegashima C"/>
            <person name="Kiyatake I"/>
            <person name="Matsumoto R"/>
            <person name="Murakumo K"/>
            <person name="Nishida K"/>
            <person name="Terakita A"/>
            <person name="Kuratani S"/>
            <person name="Sato K"/>
            <person name="Hyodo S Kuraku.S."/>
        </authorList>
    </citation>
    <scope>NUCLEOTIDE SEQUENCE [LARGE SCALE GENOMIC DNA]</scope>
</reference>
<proteinExistence type="predicted"/>
<dbReference type="Proteomes" id="UP000288216">
    <property type="component" value="Unassembled WGS sequence"/>
</dbReference>
<gene>
    <name evidence="3" type="ORF">scyTo_0026408</name>
</gene>
<dbReference type="OMA" id="FLCREMI"/>
<dbReference type="SUPFAM" id="SSF47986">
    <property type="entry name" value="DEATH domain"/>
    <property type="match status" value="1"/>
</dbReference>
<evidence type="ECO:0000259" key="2">
    <source>
        <dbReference type="PROSITE" id="PS50168"/>
    </source>
</evidence>
<dbReference type="GO" id="GO:0042981">
    <property type="term" value="P:regulation of apoptotic process"/>
    <property type="evidence" value="ECO:0007669"/>
    <property type="project" value="InterPro"/>
</dbReference>
<evidence type="ECO:0000313" key="3">
    <source>
        <dbReference type="EMBL" id="GCB85752.1"/>
    </source>
</evidence>
<dbReference type="STRING" id="75743.A0A401QK75"/>
<dbReference type="GO" id="GO:0006915">
    <property type="term" value="P:apoptotic process"/>
    <property type="evidence" value="ECO:0007669"/>
    <property type="project" value="UniProtKB-KW"/>
</dbReference>